<evidence type="ECO:0008006" key="4">
    <source>
        <dbReference type="Google" id="ProtNLM"/>
    </source>
</evidence>
<sequence>MITSTRVSASLGLTNDIMCVLKTTQAIIAIALLILGVVALFGIGITGLLFLVPGVAFAAIAGVTQGGARAAVILALTADTVIAYFAGAKIRALLHPELMGTRVEPAVAALLKPTILDFVVPSAVLALVAIAVVAVLLDWRSVQAAAWF</sequence>
<dbReference type="EMBL" id="JAQQXT010000009">
    <property type="protein sequence ID" value="MDC8773034.1"/>
    <property type="molecule type" value="Genomic_DNA"/>
</dbReference>
<gene>
    <name evidence="2" type="ORF">PRZ03_15715</name>
</gene>
<dbReference type="RefSeq" id="WP_273601210.1">
    <property type="nucleotide sequence ID" value="NZ_JAQQXT010000009.1"/>
</dbReference>
<reference evidence="2 3" key="1">
    <citation type="submission" date="2022-10" db="EMBL/GenBank/DDBJ databases">
        <title>Paucibacter sp. hw1 Genome sequencing.</title>
        <authorList>
            <person name="Park S."/>
        </authorList>
    </citation>
    <scope>NUCLEOTIDE SEQUENCE [LARGE SCALE GENOMIC DNA]</scope>
    <source>
        <strain evidence="3">hw1</strain>
    </source>
</reference>
<proteinExistence type="predicted"/>
<evidence type="ECO:0000313" key="2">
    <source>
        <dbReference type="EMBL" id="MDC8773034.1"/>
    </source>
</evidence>
<evidence type="ECO:0000256" key="1">
    <source>
        <dbReference type="SAM" id="Phobius"/>
    </source>
</evidence>
<feature type="transmembrane region" description="Helical" evidence="1">
    <location>
        <begin position="71"/>
        <end position="94"/>
    </location>
</feature>
<feature type="transmembrane region" description="Helical" evidence="1">
    <location>
        <begin position="26"/>
        <end position="59"/>
    </location>
</feature>
<feature type="transmembrane region" description="Helical" evidence="1">
    <location>
        <begin position="114"/>
        <end position="137"/>
    </location>
</feature>
<evidence type="ECO:0000313" key="3">
    <source>
        <dbReference type="Proteomes" id="UP001221189"/>
    </source>
</evidence>
<keyword evidence="1" id="KW-1133">Transmembrane helix</keyword>
<keyword evidence="3" id="KW-1185">Reference proteome</keyword>
<dbReference type="Proteomes" id="UP001221189">
    <property type="component" value="Unassembled WGS sequence"/>
</dbReference>
<comment type="caution">
    <text evidence="2">The sequence shown here is derived from an EMBL/GenBank/DDBJ whole genome shotgun (WGS) entry which is preliminary data.</text>
</comment>
<protein>
    <recommendedName>
        <fullName evidence="4">Membrane transporter protein</fullName>
    </recommendedName>
</protein>
<name>A0ABT5KGI0_9BURK</name>
<accession>A0ABT5KGI0</accession>
<organism evidence="2 3">
    <name type="scientific">Roseateles albus</name>
    <dbReference type="NCBI Taxonomy" id="2987525"/>
    <lineage>
        <taxon>Bacteria</taxon>
        <taxon>Pseudomonadati</taxon>
        <taxon>Pseudomonadota</taxon>
        <taxon>Betaproteobacteria</taxon>
        <taxon>Burkholderiales</taxon>
        <taxon>Sphaerotilaceae</taxon>
        <taxon>Roseateles</taxon>
    </lineage>
</organism>
<keyword evidence="1" id="KW-0812">Transmembrane</keyword>
<keyword evidence="1" id="KW-0472">Membrane</keyword>